<organism evidence="1">
    <name type="scientific">Medicago truncatula</name>
    <name type="common">Barrel medic</name>
    <name type="synonym">Medicago tribuloides</name>
    <dbReference type="NCBI Taxonomy" id="3880"/>
    <lineage>
        <taxon>Eukaryota</taxon>
        <taxon>Viridiplantae</taxon>
        <taxon>Streptophyta</taxon>
        <taxon>Embryophyta</taxon>
        <taxon>Tracheophyta</taxon>
        <taxon>Spermatophyta</taxon>
        <taxon>Magnoliopsida</taxon>
        <taxon>eudicotyledons</taxon>
        <taxon>Gunneridae</taxon>
        <taxon>Pentapetalae</taxon>
        <taxon>rosids</taxon>
        <taxon>fabids</taxon>
        <taxon>Fabales</taxon>
        <taxon>Fabaceae</taxon>
        <taxon>Papilionoideae</taxon>
        <taxon>50 kb inversion clade</taxon>
        <taxon>NPAAA clade</taxon>
        <taxon>Hologalegina</taxon>
        <taxon>IRL clade</taxon>
        <taxon>Trifolieae</taxon>
        <taxon>Medicago</taxon>
    </lineage>
</organism>
<accession>A0A396II55</accession>
<comment type="caution">
    <text evidence="1">The sequence shown here is derived from an EMBL/GenBank/DDBJ whole genome shotgun (WGS) entry which is preliminary data.</text>
</comment>
<dbReference type="AlphaFoldDB" id="A0A396II55"/>
<sequence length="48" mass="5290">MISSLNSLVNNPCILAHDAETETFEKPTAVVVVIRSHTTQLLLQKTPE</sequence>
<dbReference type="EMBL" id="PSQE01000004">
    <property type="protein sequence ID" value="RHN64518.1"/>
    <property type="molecule type" value="Genomic_DNA"/>
</dbReference>
<evidence type="ECO:0000313" key="1">
    <source>
        <dbReference type="EMBL" id="RHN64518.1"/>
    </source>
</evidence>
<name>A0A396II55_MEDTR</name>
<proteinExistence type="predicted"/>
<reference evidence="1" key="1">
    <citation type="journal article" date="2018" name="Nat. Plants">
        <title>Whole-genome landscape of Medicago truncatula symbiotic genes.</title>
        <authorList>
            <person name="Pecrix Y."/>
            <person name="Gamas P."/>
            <person name="Carrere S."/>
        </authorList>
    </citation>
    <scope>NUCLEOTIDE SEQUENCE</scope>
    <source>
        <tissue evidence="1">Leaves</tissue>
    </source>
</reference>
<protein>
    <submittedName>
        <fullName evidence="1">Uncharacterized protein</fullName>
    </submittedName>
</protein>
<dbReference type="Gramene" id="rna27341">
    <property type="protein sequence ID" value="RHN64518.1"/>
    <property type="gene ID" value="gene27341"/>
</dbReference>
<dbReference type="Proteomes" id="UP000265566">
    <property type="component" value="Chromosome 4"/>
</dbReference>
<gene>
    <name evidence="1" type="ORF">MtrunA17_Chr4g0069961</name>
</gene>